<accession>A0A7Y0UI66</accession>
<name>A0A7Y0UI66_9ACTO</name>
<dbReference type="GO" id="GO:0016485">
    <property type="term" value="P:protein processing"/>
    <property type="evidence" value="ECO:0007669"/>
    <property type="project" value="TreeGrafter"/>
</dbReference>
<dbReference type="GO" id="GO:0004190">
    <property type="term" value="F:aspartic-type endopeptidase activity"/>
    <property type="evidence" value="ECO:0007669"/>
    <property type="project" value="UniProtKB-KW"/>
</dbReference>
<dbReference type="Proteomes" id="UP000553981">
    <property type="component" value="Unassembled WGS sequence"/>
</dbReference>
<evidence type="ECO:0000256" key="4">
    <source>
        <dbReference type="ARBA" id="ARBA00022801"/>
    </source>
</evidence>
<keyword evidence="3" id="KW-0064">Aspartyl protease</keyword>
<sequence length="222" mass="23037">MPPSFRKVLMAHDANPAGRTAADALSAGVFDSPDVPDRLNGQVPLPDVSAVDATCWAGARFTVLAVGNPIMGDDGIGLQILAGLQQLVPSRPAWQAAQKGGELALLEGGTGGMELVPVVQESEHLLILDSVTSGNGRTPGQALHLSGDHVPRLLSMKISPHQVGLLDILTSARLTGKEPRVLEVVGVVAENVNLHLGLTPSAQSGIPRAVELAAEVLDSWLS</sequence>
<dbReference type="SUPFAM" id="SSF53163">
    <property type="entry name" value="HybD-like"/>
    <property type="match status" value="1"/>
</dbReference>
<evidence type="ECO:0000313" key="5">
    <source>
        <dbReference type="EMBL" id="NMW87351.1"/>
    </source>
</evidence>
<dbReference type="InterPro" id="IPR000671">
    <property type="entry name" value="Peptidase_A31"/>
</dbReference>
<dbReference type="Gene3D" id="3.40.50.1450">
    <property type="entry name" value="HybD-like"/>
    <property type="match status" value="1"/>
</dbReference>
<reference evidence="5 6" key="1">
    <citation type="submission" date="2020-04" db="EMBL/GenBank/DDBJ databases">
        <title>Antimicrobial susceptibility and clonality of vaginal-derived multi-drug resistant Mobiluncus isolates in China.</title>
        <authorList>
            <person name="Zhang X."/>
        </authorList>
    </citation>
    <scope>NUCLEOTIDE SEQUENCE [LARGE SCALE GENOMIC DNA]</scope>
    <source>
        <strain evidence="5 6">19</strain>
    </source>
</reference>
<evidence type="ECO:0000313" key="6">
    <source>
        <dbReference type="Proteomes" id="UP000553981"/>
    </source>
</evidence>
<comment type="caution">
    <text evidence="5">The sequence shown here is derived from an EMBL/GenBank/DDBJ whole genome shotgun (WGS) entry which is preliminary data.</text>
</comment>
<comment type="similarity">
    <text evidence="1">Belongs to the peptidase A31 family.</text>
</comment>
<evidence type="ECO:0000256" key="2">
    <source>
        <dbReference type="ARBA" id="ARBA00022670"/>
    </source>
</evidence>
<keyword evidence="2 5" id="KW-0645">Protease</keyword>
<evidence type="ECO:0000256" key="3">
    <source>
        <dbReference type="ARBA" id="ARBA00022750"/>
    </source>
</evidence>
<proteinExistence type="inferred from homology"/>
<dbReference type="PANTHER" id="PTHR30302:SF1">
    <property type="entry name" value="HYDROGENASE 2 MATURATION PROTEASE"/>
    <property type="match status" value="1"/>
</dbReference>
<dbReference type="AlphaFoldDB" id="A0A7Y0UI66"/>
<dbReference type="PRINTS" id="PR00446">
    <property type="entry name" value="HYDRGNUPTAKE"/>
</dbReference>
<dbReference type="EMBL" id="JABCUI010000002">
    <property type="protein sequence ID" value="NMW87351.1"/>
    <property type="molecule type" value="Genomic_DNA"/>
</dbReference>
<dbReference type="Pfam" id="PF01750">
    <property type="entry name" value="HycI"/>
    <property type="match status" value="1"/>
</dbReference>
<dbReference type="GO" id="GO:0008047">
    <property type="term" value="F:enzyme activator activity"/>
    <property type="evidence" value="ECO:0007669"/>
    <property type="project" value="InterPro"/>
</dbReference>
<gene>
    <name evidence="5" type="ORF">HHJ67_06235</name>
</gene>
<organism evidence="5 6">
    <name type="scientific">Mobiluncus curtisii</name>
    <dbReference type="NCBI Taxonomy" id="2051"/>
    <lineage>
        <taxon>Bacteria</taxon>
        <taxon>Bacillati</taxon>
        <taxon>Actinomycetota</taxon>
        <taxon>Actinomycetes</taxon>
        <taxon>Actinomycetales</taxon>
        <taxon>Actinomycetaceae</taxon>
        <taxon>Mobiluncus</taxon>
    </lineage>
</organism>
<dbReference type="PANTHER" id="PTHR30302">
    <property type="entry name" value="HYDROGENASE 1 MATURATION PROTEASE"/>
    <property type="match status" value="1"/>
</dbReference>
<evidence type="ECO:0000256" key="1">
    <source>
        <dbReference type="ARBA" id="ARBA00006814"/>
    </source>
</evidence>
<dbReference type="InterPro" id="IPR023430">
    <property type="entry name" value="Pept_HybD-like_dom_sf"/>
</dbReference>
<protein>
    <submittedName>
        <fullName evidence="5">Hydrogenase maturation protease</fullName>
    </submittedName>
</protein>
<keyword evidence="4" id="KW-0378">Hydrolase</keyword>
<dbReference type="NCBIfam" id="TIGR00072">
    <property type="entry name" value="hydrog_prot"/>
    <property type="match status" value="1"/>
</dbReference>